<evidence type="ECO:0000256" key="4">
    <source>
        <dbReference type="ARBA" id="ARBA00023274"/>
    </source>
</evidence>
<comment type="subunit">
    <text evidence="6 7">Part of the 30S ribosomal subunit. Contacts proteins S3 and S10.</text>
</comment>
<keyword evidence="7" id="KW-0699">rRNA-binding</keyword>
<dbReference type="AlphaFoldDB" id="A0A1M5MHP3"/>
<keyword evidence="3 7" id="KW-0689">Ribosomal protein</keyword>
<dbReference type="RefSeq" id="WP_072895585.1">
    <property type="nucleotide sequence ID" value="NZ_FQWZ01000003.1"/>
</dbReference>
<comment type="similarity">
    <text evidence="2 7">Belongs to the universal ribosomal protein uS14 family.</text>
</comment>
<dbReference type="FunFam" id="1.10.287.1480:FF:000001">
    <property type="entry name" value="30S ribosomal protein S14"/>
    <property type="match status" value="1"/>
</dbReference>
<evidence type="ECO:0000256" key="5">
    <source>
        <dbReference type="ARBA" id="ARBA00035167"/>
    </source>
</evidence>
<dbReference type="OrthoDB" id="9810484at2"/>
<proteinExistence type="inferred from homology"/>
<evidence type="ECO:0000313" key="8">
    <source>
        <dbReference type="EMBL" id="SHG76766.1"/>
    </source>
</evidence>
<evidence type="ECO:0000256" key="1">
    <source>
        <dbReference type="ARBA" id="ARBA00003686"/>
    </source>
</evidence>
<comment type="function">
    <text evidence="1 7">Binds 16S rRNA, required for the assembly of 30S particles and may also be responsible for determining the conformation of the 16S rRNA at the A site.</text>
</comment>
<dbReference type="SUPFAM" id="SSF57716">
    <property type="entry name" value="Glucocorticoid receptor-like (DNA-binding domain)"/>
    <property type="match status" value="1"/>
</dbReference>
<evidence type="ECO:0000256" key="7">
    <source>
        <dbReference type="HAMAP-Rule" id="MF_00537"/>
    </source>
</evidence>
<reference evidence="8 9" key="1">
    <citation type="submission" date="2016-11" db="EMBL/GenBank/DDBJ databases">
        <authorList>
            <person name="Jaros S."/>
            <person name="Januszkiewicz K."/>
            <person name="Wedrychowicz H."/>
        </authorList>
    </citation>
    <scope>NUCLEOTIDE SEQUENCE [LARGE SCALE GENOMIC DNA]</scope>
    <source>
        <strain evidence="8 9">CGMCC 1.7049</strain>
    </source>
</reference>
<dbReference type="Proteomes" id="UP000199758">
    <property type="component" value="Unassembled WGS sequence"/>
</dbReference>
<dbReference type="STRING" id="490188.SAMN04488068_1271"/>
<dbReference type="GO" id="GO:0005737">
    <property type="term" value="C:cytoplasm"/>
    <property type="evidence" value="ECO:0007669"/>
    <property type="project" value="UniProtKB-ARBA"/>
</dbReference>
<accession>A0A1M5MHP3</accession>
<keyword evidence="7" id="KW-0694">RNA-binding</keyword>
<dbReference type="GO" id="GO:0006412">
    <property type="term" value="P:translation"/>
    <property type="evidence" value="ECO:0007669"/>
    <property type="project" value="UniProtKB-UniRule"/>
</dbReference>
<dbReference type="PANTHER" id="PTHR19836">
    <property type="entry name" value="30S RIBOSOMAL PROTEIN S14"/>
    <property type="match status" value="1"/>
</dbReference>
<dbReference type="GO" id="GO:0003735">
    <property type="term" value="F:structural constituent of ribosome"/>
    <property type="evidence" value="ECO:0007669"/>
    <property type="project" value="InterPro"/>
</dbReference>
<dbReference type="HAMAP" id="MF_00537">
    <property type="entry name" value="Ribosomal_uS14_1"/>
    <property type="match status" value="1"/>
</dbReference>
<evidence type="ECO:0000256" key="2">
    <source>
        <dbReference type="ARBA" id="ARBA00009083"/>
    </source>
</evidence>
<protein>
    <recommendedName>
        <fullName evidence="5 7">Small ribosomal subunit protein uS14</fullName>
    </recommendedName>
</protein>
<dbReference type="EMBL" id="FQWZ01000003">
    <property type="protein sequence ID" value="SHG76766.1"/>
    <property type="molecule type" value="Genomic_DNA"/>
</dbReference>
<evidence type="ECO:0000256" key="6">
    <source>
        <dbReference type="ARBA" id="ARBA00047110"/>
    </source>
</evidence>
<sequence length="101" mass="11258">MAKRNMIEREAKRAKLVAKLGKKRDALKAVVVSATASYDEKQAAAVALQKLPRDSSYTRQRNRCALTGRSRGVYSKFGLARHKLREAAMRGEVPGLKKASW</sequence>
<dbReference type="PANTHER" id="PTHR19836:SF19">
    <property type="entry name" value="SMALL RIBOSOMAL SUBUNIT PROTEIN US14M"/>
    <property type="match status" value="1"/>
</dbReference>
<keyword evidence="9" id="KW-1185">Reference proteome</keyword>
<dbReference type="InterPro" id="IPR023036">
    <property type="entry name" value="Ribosomal_uS14_bac/plastid"/>
</dbReference>
<keyword evidence="4 7" id="KW-0687">Ribonucleoprotein</keyword>
<dbReference type="GO" id="GO:0019843">
    <property type="term" value="F:rRNA binding"/>
    <property type="evidence" value="ECO:0007669"/>
    <property type="project" value="UniProtKB-UniRule"/>
</dbReference>
<gene>
    <name evidence="7" type="primary">rpsN</name>
    <name evidence="8" type="ORF">SAMN04488068_1271</name>
</gene>
<dbReference type="NCBIfam" id="NF006477">
    <property type="entry name" value="PRK08881.1"/>
    <property type="match status" value="1"/>
</dbReference>
<evidence type="ECO:0000256" key="3">
    <source>
        <dbReference type="ARBA" id="ARBA00022980"/>
    </source>
</evidence>
<dbReference type="GO" id="GO:0015935">
    <property type="term" value="C:small ribosomal subunit"/>
    <property type="evidence" value="ECO:0007669"/>
    <property type="project" value="TreeGrafter"/>
</dbReference>
<organism evidence="8 9">
    <name type="scientific">Hydrocarboniphaga daqingensis</name>
    <dbReference type="NCBI Taxonomy" id="490188"/>
    <lineage>
        <taxon>Bacteria</taxon>
        <taxon>Pseudomonadati</taxon>
        <taxon>Pseudomonadota</taxon>
        <taxon>Gammaproteobacteria</taxon>
        <taxon>Nevskiales</taxon>
        <taxon>Nevskiaceae</taxon>
        <taxon>Hydrocarboniphaga</taxon>
    </lineage>
</organism>
<dbReference type="Pfam" id="PF00253">
    <property type="entry name" value="Ribosomal_S14"/>
    <property type="match status" value="1"/>
</dbReference>
<dbReference type="Gene3D" id="1.10.287.1480">
    <property type="match status" value="1"/>
</dbReference>
<name>A0A1M5MHP3_9GAMM</name>
<dbReference type="InterPro" id="IPR001209">
    <property type="entry name" value="Ribosomal_uS14"/>
</dbReference>
<evidence type="ECO:0000313" key="9">
    <source>
        <dbReference type="Proteomes" id="UP000199758"/>
    </source>
</evidence>